<dbReference type="Gene3D" id="1.20.120.530">
    <property type="entry name" value="GntR ligand-binding domain-like"/>
    <property type="match status" value="1"/>
</dbReference>
<evidence type="ECO:0000256" key="3">
    <source>
        <dbReference type="ARBA" id="ARBA00023125"/>
    </source>
</evidence>
<evidence type="ECO:0000256" key="4">
    <source>
        <dbReference type="ARBA" id="ARBA00023163"/>
    </source>
</evidence>
<organism evidence="8 9">
    <name type="scientific">Paraburkholderia ribeironis</name>
    <dbReference type="NCBI Taxonomy" id="1247936"/>
    <lineage>
        <taxon>Bacteria</taxon>
        <taxon>Pseudomonadati</taxon>
        <taxon>Pseudomonadota</taxon>
        <taxon>Betaproteobacteria</taxon>
        <taxon>Burkholderiales</taxon>
        <taxon>Burkholderiaceae</taxon>
        <taxon>Paraburkholderia</taxon>
    </lineage>
</organism>
<keyword evidence="3" id="KW-0238">DNA-binding</keyword>
<dbReference type="Pfam" id="PF07729">
    <property type="entry name" value="FCD"/>
    <property type="match status" value="1"/>
</dbReference>
<evidence type="ECO:0000256" key="1">
    <source>
        <dbReference type="ARBA" id="ARBA00022491"/>
    </source>
</evidence>
<evidence type="ECO:0000313" key="8">
    <source>
        <dbReference type="EMBL" id="SIT41225.1"/>
    </source>
</evidence>
<keyword evidence="1" id="KW-0678">Repressor</keyword>
<name>A0A1N7S1J9_9BURK</name>
<keyword evidence="4" id="KW-0804">Transcription</keyword>
<evidence type="ECO:0000259" key="7">
    <source>
        <dbReference type="PROSITE" id="PS50949"/>
    </source>
</evidence>
<keyword evidence="2" id="KW-0805">Transcription regulation</keyword>
<evidence type="ECO:0000256" key="2">
    <source>
        <dbReference type="ARBA" id="ARBA00023015"/>
    </source>
</evidence>
<dbReference type="PANTHER" id="PTHR43537">
    <property type="entry name" value="TRANSCRIPTIONAL REGULATOR, GNTR FAMILY"/>
    <property type="match status" value="1"/>
</dbReference>
<dbReference type="SUPFAM" id="SSF48008">
    <property type="entry name" value="GntR ligand-binding domain-like"/>
    <property type="match status" value="1"/>
</dbReference>
<dbReference type="PRINTS" id="PR00035">
    <property type="entry name" value="HTHGNTR"/>
</dbReference>
<dbReference type="InterPro" id="IPR008920">
    <property type="entry name" value="TF_FadR/GntR_C"/>
</dbReference>
<evidence type="ECO:0000256" key="5">
    <source>
        <dbReference type="ARBA" id="ARBA00037357"/>
    </source>
</evidence>
<dbReference type="InterPro" id="IPR036390">
    <property type="entry name" value="WH_DNA-bd_sf"/>
</dbReference>
<evidence type="ECO:0000313" key="9">
    <source>
        <dbReference type="Proteomes" id="UP000187012"/>
    </source>
</evidence>
<dbReference type="SMART" id="SM00345">
    <property type="entry name" value="HTH_GNTR"/>
    <property type="match status" value="1"/>
</dbReference>
<accession>A0A1N7S1J9</accession>
<dbReference type="Proteomes" id="UP000187012">
    <property type="component" value="Unassembled WGS sequence"/>
</dbReference>
<dbReference type="PANTHER" id="PTHR43537:SF34">
    <property type="entry name" value="PYRUVATE DEHYDROGENASE COMPLEX REPRESSOR"/>
    <property type="match status" value="1"/>
</dbReference>
<protein>
    <recommendedName>
        <fullName evidence="6">Pyruvate dehydrogenase complex repressor</fullName>
    </recommendedName>
</protein>
<dbReference type="InterPro" id="IPR000524">
    <property type="entry name" value="Tscrpt_reg_HTH_GntR"/>
</dbReference>
<dbReference type="AlphaFoldDB" id="A0A1N7S1J9"/>
<keyword evidence="9" id="KW-1185">Reference proteome</keyword>
<dbReference type="InterPro" id="IPR036388">
    <property type="entry name" value="WH-like_DNA-bd_sf"/>
</dbReference>
<dbReference type="InterPro" id="IPR011711">
    <property type="entry name" value="GntR_C"/>
</dbReference>
<dbReference type="EMBL" id="CYGX02000028">
    <property type="protein sequence ID" value="SIT41225.1"/>
    <property type="molecule type" value="Genomic_DNA"/>
</dbReference>
<reference evidence="8 9" key="1">
    <citation type="submission" date="2016-12" db="EMBL/GenBank/DDBJ databases">
        <authorList>
            <person name="Song W.-J."/>
            <person name="Kurnit D.M."/>
        </authorList>
    </citation>
    <scope>NUCLEOTIDE SEQUENCE [LARGE SCALE GENOMIC DNA]</scope>
    <source>
        <strain evidence="8 9">STM7296</strain>
    </source>
</reference>
<comment type="function">
    <text evidence="5">Transcriptional repressor for the pyruvate dehydrogenase complex genes aceEF and lpd.</text>
</comment>
<dbReference type="Pfam" id="PF00392">
    <property type="entry name" value="GntR"/>
    <property type="match status" value="1"/>
</dbReference>
<evidence type="ECO:0000256" key="6">
    <source>
        <dbReference type="ARBA" id="ARBA00039592"/>
    </source>
</evidence>
<dbReference type="CDD" id="cd07377">
    <property type="entry name" value="WHTH_GntR"/>
    <property type="match status" value="1"/>
</dbReference>
<gene>
    <name evidence="8" type="ORF">BN2475_280078</name>
</gene>
<dbReference type="Gene3D" id="1.10.10.10">
    <property type="entry name" value="Winged helix-like DNA-binding domain superfamily/Winged helix DNA-binding domain"/>
    <property type="match status" value="1"/>
</dbReference>
<dbReference type="SUPFAM" id="SSF46785">
    <property type="entry name" value="Winged helix' DNA-binding domain"/>
    <property type="match status" value="1"/>
</dbReference>
<feature type="domain" description="HTH gntR-type" evidence="7">
    <location>
        <begin position="110"/>
        <end position="178"/>
    </location>
</feature>
<dbReference type="STRING" id="1247936.BN2475_280078"/>
<proteinExistence type="predicted"/>
<sequence>MRADRGVRGRVGDSLRWHLRASAQQARRASACVRAVIHFRLNQGTPGIRRRAACLVRNSGDAPDRYNSRTARQAFDVAQIVGHCLLICFLNRLHQSLPMPFRPIQSFTRKRLSDVVSDQIKQLISEGTLMPGDRLPAERDLATQLGVSRPSLREALIRLEADGYIETSGRGGFTVVDVTAPIISKPLAELLLQNPRTSADILELRQGLESISTAYAAQRATAADLEKISEAFDALKAASLSQDRANLAELDAAFHLAIADSTHNVALAHVMHGIHTLIREGMRQYHRLIDYDDAMEKQLMSQHQAIYDAVMARDAQKARKAAERHLTYVRELYQDDAANPSASVIS</sequence>
<dbReference type="GO" id="GO:0003677">
    <property type="term" value="F:DNA binding"/>
    <property type="evidence" value="ECO:0007669"/>
    <property type="project" value="UniProtKB-KW"/>
</dbReference>
<dbReference type="SMART" id="SM00895">
    <property type="entry name" value="FCD"/>
    <property type="match status" value="1"/>
</dbReference>
<dbReference type="GO" id="GO:0003700">
    <property type="term" value="F:DNA-binding transcription factor activity"/>
    <property type="evidence" value="ECO:0007669"/>
    <property type="project" value="InterPro"/>
</dbReference>
<dbReference type="PROSITE" id="PS50949">
    <property type="entry name" value="HTH_GNTR"/>
    <property type="match status" value="1"/>
</dbReference>